<name>L9ZV23_9EURY</name>
<keyword evidence="3" id="KW-1185">Reference proteome</keyword>
<feature type="region of interest" description="Disordered" evidence="1">
    <location>
        <begin position="78"/>
        <end position="99"/>
    </location>
</feature>
<evidence type="ECO:0000256" key="1">
    <source>
        <dbReference type="SAM" id="MobiDB-lite"/>
    </source>
</evidence>
<evidence type="ECO:0000313" key="3">
    <source>
        <dbReference type="Proteomes" id="UP000011648"/>
    </source>
</evidence>
<feature type="compositionally biased region" description="Polar residues" evidence="1">
    <location>
        <begin position="1"/>
        <end position="23"/>
    </location>
</feature>
<accession>L9ZV23</accession>
<gene>
    <name evidence="2" type="ORF">C484_14105</name>
</gene>
<dbReference type="PATRIC" id="fig|1230458.4.peg.2849"/>
<dbReference type="EMBL" id="AOIL01000049">
    <property type="protein sequence ID" value="ELY89432.1"/>
    <property type="molecule type" value="Genomic_DNA"/>
</dbReference>
<proteinExistence type="predicted"/>
<protein>
    <submittedName>
        <fullName evidence="2">Uncharacterized protein</fullName>
    </submittedName>
</protein>
<sequence length="99" mass="10414">MNLLCRSSLSPRQRSNARTSSPTEQRDHGSLFAAIDDGRSNVTACLRDADNAVASALGLASPSKVACGECTLRLGLGTPNGSVTVESDDTESRRLHQNA</sequence>
<dbReference type="AlphaFoldDB" id="L9ZV23"/>
<feature type="region of interest" description="Disordered" evidence="1">
    <location>
        <begin position="1"/>
        <end position="29"/>
    </location>
</feature>
<reference evidence="2 3" key="1">
    <citation type="journal article" date="2014" name="PLoS Genet.">
        <title>Phylogenetically driven sequencing of extremely halophilic archaea reveals strategies for static and dynamic osmo-response.</title>
        <authorList>
            <person name="Becker E.A."/>
            <person name="Seitzer P.M."/>
            <person name="Tritt A."/>
            <person name="Larsen D."/>
            <person name="Krusor M."/>
            <person name="Yao A.I."/>
            <person name="Wu D."/>
            <person name="Madern D."/>
            <person name="Eisen J.A."/>
            <person name="Darling A.E."/>
            <person name="Facciotti M.T."/>
        </authorList>
    </citation>
    <scope>NUCLEOTIDE SEQUENCE [LARGE SCALE GENOMIC DNA]</scope>
    <source>
        <strain evidence="2 3">DSM 12281</strain>
    </source>
</reference>
<dbReference type="Proteomes" id="UP000011648">
    <property type="component" value="Unassembled WGS sequence"/>
</dbReference>
<comment type="caution">
    <text evidence="2">The sequence shown here is derived from an EMBL/GenBank/DDBJ whole genome shotgun (WGS) entry which is preliminary data.</text>
</comment>
<evidence type="ECO:0000313" key="2">
    <source>
        <dbReference type="EMBL" id="ELY89432.1"/>
    </source>
</evidence>
<organism evidence="2 3">
    <name type="scientific">Natrialba taiwanensis DSM 12281</name>
    <dbReference type="NCBI Taxonomy" id="1230458"/>
    <lineage>
        <taxon>Archaea</taxon>
        <taxon>Methanobacteriati</taxon>
        <taxon>Methanobacteriota</taxon>
        <taxon>Stenosarchaea group</taxon>
        <taxon>Halobacteria</taxon>
        <taxon>Halobacteriales</taxon>
        <taxon>Natrialbaceae</taxon>
        <taxon>Natrialba</taxon>
    </lineage>
</organism>
<feature type="compositionally biased region" description="Basic and acidic residues" evidence="1">
    <location>
        <begin position="90"/>
        <end position="99"/>
    </location>
</feature>